<protein>
    <submittedName>
        <fullName evidence="1">Uncharacterized protein</fullName>
    </submittedName>
</protein>
<comment type="caution">
    <text evidence="1">The sequence shown here is derived from an EMBL/GenBank/DDBJ whole genome shotgun (WGS) entry which is preliminary data.</text>
</comment>
<proteinExistence type="predicted"/>
<dbReference type="Proteomes" id="UP000228930">
    <property type="component" value="Unassembled WGS sequence"/>
</dbReference>
<name>A0A2M6UCN6_9BRAD</name>
<evidence type="ECO:0000313" key="2">
    <source>
        <dbReference type="Proteomes" id="UP000228930"/>
    </source>
</evidence>
<organism evidence="1 2">
    <name type="scientific">Bradyrhizobium nitroreducens</name>
    <dbReference type="NCBI Taxonomy" id="709803"/>
    <lineage>
        <taxon>Bacteria</taxon>
        <taxon>Pseudomonadati</taxon>
        <taxon>Pseudomonadota</taxon>
        <taxon>Alphaproteobacteria</taxon>
        <taxon>Hyphomicrobiales</taxon>
        <taxon>Nitrobacteraceae</taxon>
        <taxon>Bradyrhizobium</taxon>
    </lineage>
</organism>
<dbReference type="EMBL" id="LFJC01000003">
    <property type="protein sequence ID" value="PIT02380.1"/>
    <property type="molecule type" value="Genomic_DNA"/>
</dbReference>
<accession>A0A2M6UCN6</accession>
<evidence type="ECO:0000313" key="1">
    <source>
        <dbReference type="EMBL" id="PIT02380.1"/>
    </source>
</evidence>
<sequence>MRQLVGGASDQGRSFADRVNFGDALHKRRMLLRASLSGEWPEATHQNFLMQTSWVDFSDGKPALREAS</sequence>
<keyword evidence="2" id="KW-1185">Reference proteome</keyword>
<dbReference type="AlphaFoldDB" id="A0A2M6UCN6"/>
<gene>
    <name evidence="1" type="ORF">TSA1_17650</name>
</gene>
<reference evidence="1 2" key="1">
    <citation type="submission" date="2015-06" db="EMBL/GenBank/DDBJ databases">
        <title>Comparative genome analysis of nirS-carrying Bradyrhizobium sp. strains.</title>
        <authorList>
            <person name="Ishii S."/>
            <person name="Jang J."/>
            <person name="Nishizawa T."/>
            <person name="Senoo K."/>
        </authorList>
    </citation>
    <scope>NUCLEOTIDE SEQUENCE [LARGE SCALE GENOMIC DNA]</scope>
    <source>
        <strain evidence="1 2">TSA1</strain>
    </source>
</reference>